<dbReference type="Gene3D" id="1.10.10.60">
    <property type="entry name" value="Homeodomain-like"/>
    <property type="match status" value="1"/>
</dbReference>
<evidence type="ECO:0000256" key="4">
    <source>
        <dbReference type="ARBA" id="ARBA00023015"/>
    </source>
</evidence>
<evidence type="ECO:0000256" key="2">
    <source>
        <dbReference type="ARBA" id="ARBA00022603"/>
    </source>
</evidence>
<organism evidence="9 10">
    <name type="scientific">Alteromonas gilva</name>
    <dbReference type="NCBI Taxonomy" id="2987522"/>
    <lineage>
        <taxon>Bacteria</taxon>
        <taxon>Pseudomonadati</taxon>
        <taxon>Pseudomonadota</taxon>
        <taxon>Gammaproteobacteria</taxon>
        <taxon>Alteromonadales</taxon>
        <taxon>Alteromonadaceae</taxon>
        <taxon>Alteromonas/Salinimonas group</taxon>
        <taxon>Alteromonas</taxon>
    </lineage>
</organism>
<dbReference type="InterPro" id="IPR009057">
    <property type="entry name" value="Homeodomain-like_sf"/>
</dbReference>
<evidence type="ECO:0000256" key="6">
    <source>
        <dbReference type="ARBA" id="ARBA00023163"/>
    </source>
</evidence>
<dbReference type="InterPro" id="IPR004026">
    <property type="entry name" value="Ada_DNA_repair_Zn-bd"/>
</dbReference>
<evidence type="ECO:0000256" key="1">
    <source>
        <dbReference type="ARBA" id="ARBA00001947"/>
    </source>
</evidence>
<dbReference type="SMART" id="SM01009">
    <property type="entry name" value="AlkA_N"/>
    <property type="match status" value="1"/>
</dbReference>
<keyword evidence="10" id="KW-1185">Reference proteome</keyword>
<evidence type="ECO:0000259" key="8">
    <source>
        <dbReference type="PROSITE" id="PS01124"/>
    </source>
</evidence>
<evidence type="ECO:0000256" key="3">
    <source>
        <dbReference type="ARBA" id="ARBA00022763"/>
    </source>
</evidence>
<gene>
    <name evidence="9" type="ORF">OIK42_01820</name>
</gene>
<dbReference type="PROSITE" id="PS01124">
    <property type="entry name" value="HTH_ARAC_FAMILY_2"/>
    <property type="match status" value="1"/>
</dbReference>
<dbReference type="InterPro" id="IPR037046">
    <property type="entry name" value="AlkA_N_sf"/>
</dbReference>
<dbReference type="SMART" id="SM00342">
    <property type="entry name" value="HTH_ARAC"/>
    <property type="match status" value="1"/>
</dbReference>
<dbReference type="SUPFAM" id="SSF55945">
    <property type="entry name" value="TATA-box binding protein-like"/>
    <property type="match status" value="1"/>
</dbReference>
<dbReference type="SUPFAM" id="SSF46689">
    <property type="entry name" value="Homeodomain-like"/>
    <property type="match status" value="1"/>
</dbReference>
<dbReference type="Pfam" id="PF12833">
    <property type="entry name" value="HTH_18"/>
    <property type="match status" value="1"/>
</dbReference>
<dbReference type="InterPro" id="IPR018060">
    <property type="entry name" value="HTH_AraC"/>
</dbReference>
<dbReference type="Gene3D" id="3.40.10.10">
    <property type="entry name" value="DNA Methylphosphotriester Repair Domain"/>
    <property type="match status" value="1"/>
</dbReference>
<dbReference type="EMBL" id="JAQQXP010000001">
    <property type="protein sequence ID" value="MDC8829490.1"/>
    <property type="molecule type" value="Genomic_DNA"/>
</dbReference>
<keyword evidence="7" id="KW-0234">DNA repair</keyword>
<dbReference type="PANTHER" id="PTHR43003">
    <property type="entry name" value="DNA-3-METHYLADENINE GLYCOSYLASE"/>
    <property type="match status" value="1"/>
</dbReference>
<name>A0ABT5KXJ9_9ALTE</name>
<keyword evidence="2" id="KW-0489">Methyltransferase</keyword>
<keyword evidence="6" id="KW-0804">Transcription</keyword>
<dbReference type="InterPro" id="IPR011257">
    <property type="entry name" value="DNA_glycosylase"/>
</dbReference>
<dbReference type="Proteomes" id="UP001218788">
    <property type="component" value="Unassembled WGS sequence"/>
</dbReference>
<keyword evidence="5" id="KW-0010">Activator</keyword>
<dbReference type="PANTHER" id="PTHR43003:SF13">
    <property type="entry name" value="DNA-3-METHYLADENINE GLYCOSYLASE 2"/>
    <property type="match status" value="1"/>
</dbReference>
<dbReference type="SUPFAM" id="SSF48150">
    <property type="entry name" value="DNA-glycosylase"/>
    <property type="match status" value="1"/>
</dbReference>
<reference evidence="9 10" key="1">
    <citation type="submission" date="2022-10" db="EMBL/GenBank/DDBJ databases">
        <title>Alteromonas sp. chi3 Genome sequencing.</title>
        <authorList>
            <person name="Park S."/>
        </authorList>
    </citation>
    <scope>NUCLEOTIDE SEQUENCE [LARGE SCALE GENOMIC DNA]</scope>
    <source>
        <strain evidence="10">chi3</strain>
    </source>
</reference>
<dbReference type="InterPro" id="IPR051912">
    <property type="entry name" value="Alkylbase_DNA_Glycosylase/TA"/>
</dbReference>
<dbReference type="SUPFAM" id="SSF57884">
    <property type="entry name" value="Ada DNA repair protein, N-terminal domain (N-Ada 10)"/>
    <property type="match status" value="1"/>
</dbReference>
<keyword evidence="3" id="KW-0227">DNA damage</keyword>
<dbReference type="RefSeq" id="WP_273637872.1">
    <property type="nucleotide sequence ID" value="NZ_JAQQXP010000001.1"/>
</dbReference>
<keyword evidence="4" id="KW-0805">Transcription regulation</keyword>
<evidence type="ECO:0000256" key="7">
    <source>
        <dbReference type="ARBA" id="ARBA00023204"/>
    </source>
</evidence>
<evidence type="ECO:0000313" key="9">
    <source>
        <dbReference type="EMBL" id="MDC8829490.1"/>
    </source>
</evidence>
<dbReference type="Pfam" id="PF02805">
    <property type="entry name" value="Ada_Zn_binding"/>
    <property type="match status" value="1"/>
</dbReference>
<keyword evidence="2" id="KW-0808">Transferase</keyword>
<proteinExistence type="predicted"/>
<comment type="caution">
    <text evidence="9">The sequence shown here is derived from an EMBL/GenBank/DDBJ whole genome shotgun (WGS) entry which is preliminary data.</text>
</comment>
<accession>A0ABT5KXJ9</accession>
<evidence type="ECO:0000313" key="10">
    <source>
        <dbReference type="Proteomes" id="UP001218788"/>
    </source>
</evidence>
<dbReference type="InterPro" id="IPR010316">
    <property type="entry name" value="AlkA_N"/>
</dbReference>
<dbReference type="Gene3D" id="3.30.310.20">
    <property type="entry name" value="DNA-3-methyladenine glycosylase AlkA, N-terminal domain"/>
    <property type="match status" value="1"/>
</dbReference>
<dbReference type="Pfam" id="PF06029">
    <property type="entry name" value="AlkA_N"/>
    <property type="match status" value="1"/>
</dbReference>
<comment type="cofactor">
    <cofactor evidence="1">
        <name>Zn(2+)</name>
        <dbReference type="ChEBI" id="CHEBI:29105"/>
    </cofactor>
</comment>
<feature type="domain" description="HTH araC/xylS-type" evidence="8">
    <location>
        <begin position="85"/>
        <end position="185"/>
    </location>
</feature>
<protein>
    <submittedName>
        <fullName evidence="9">Ada metal-binding domain-containing protein</fullName>
    </submittedName>
</protein>
<evidence type="ECO:0000256" key="5">
    <source>
        <dbReference type="ARBA" id="ARBA00023159"/>
    </source>
</evidence>
<dbReference type="Gene3D" id="1.10.340.30">
    <property type="entry name" value="Hypothetical protein, domain 2"/>
    <property type="match status" value="1"/>
</dbReference>
<sequence length="477" mass="52338">MISATQSQQYARARLSRDPRFDGCFYVAVRTTGIFCRPICPARLPAEANVTYYHYAQQAIEQGFRPCLRCRPDSAPGSFAWQGVNTTVQRALKLLSNELATPIATIATRLGISERYLNKLISAEVGVSPKRFQLHSRLLFAKRLLQQTSMPVTDIAVAAGFSSERGLQSHLHTQFRLTPTQLRGKHNAVKESAVKESAVEASAVGSTVMQVVLAAKQPYNWPQVRDFLRVRALSGVEQVTDSAYHRQFLIDDKPGEVVATYDAAKGGFMVRLLVAHAAHIQPILTTLRRVLDVDTDPALVSEALLSCGLRPAQVTPGLRLPGVWSVFEAGCRAIVGQQVSVGAAITQLQRITDTLGLPTRTGKVFPSAEAVADNPLDMLKMPGARKQALVRFAQACVARDAGELTDDEILAIKGIGPWTLEYIRMRGRSDPDRFLSSDLIAKRQAAKLAIDAQKAAPWRSYLTLQLWLLAGQQQEDA</sequence>
<dbReference type="InterPro" id="IPR035451">
    <property type="entry name" value="Ada-like_dom_sf"/>
</dbReference>